<evidence type="ECO:0000313" key="3">
    <source>
        <dbReference type="EMBL" id="SCL37143.1"/>
    </source>
</evidence>
<protein>
    <submittedName>
        <fullName evidence="3">Transglycosylase SLT domain-containing protein</fullName>
    </submittedName>
</protein>
<dbReference type="CDD" id="cd00254">
    <property type="entry name" value="LT-like"/>
    <property type="match status" value="1"/>
</dbReference>
<feature type="domain" description="Transglycosylase SLT" evidence="2">
    <location>
        <begin position="150"/>
        <end position="263"/>
    </location>
</feature>
<dbReference type="Proteomes" id="UP000199413">
    <property type="component" value="Unassembled WGS sequence"/>
</dbReference>
<dbReference type="PROSITE" id="PS51257">
    <property type="entry name" value="PROKAR_LIPOPROTEIN"/>
    <property type="match status" value="1"/>
</dbReference>
<evidence type="ECO:0000256" key="1">
    <source>
        <dbReference type="SAM" id="MobiDB-lite"/>
    </source>
</evidence>
<keyword evidence="4" id="KW-1185">Reference proteome</keyword>
<dbReference type="InterPro" id="IPR008258">
    <property type="entry name" value="Transglycosylase_SLT_dom_1"/>
</dbReference>
<dbReference type="STRING" id="568872.GA0070624_5772"/>
<dbReference type="EMBL" id="FMHV01000002">
    <property type="protein sequence ID" value="SCL37143.1"/>
    <property type="molecule type" value="Genomic_DNA"/>
</dbReference>
<evidence type="ECO:0000313" key="4">
    <source>
        <dbReference type="Proteomes" id="UP000199413"/>
    </source>
</evidence>
<dbReference type="InterPro" id="IPR023346">
    <property type="entry name" value="Lysozyme-like_dom_sf"/>
</dbReference>
<accession>A0A1C6T6J8</accession>
<dbReference type="RefSeq" id="WP_091345990.1">
    <property type="nucleotide sequence ID" value="NZ_FMHV01000002.1"/>
</dbReference>
<dbReference type="OrthoDB" id="5244690at2"/>
<evidence type="ECO:0000259" key="2">
    <source>
        <dbReference type="Pfam" id="PF01464"/>
    </source>
</evidence>
<gene>
    <name evidence="3" type="ORF">GA0070624_5772</name>
</gene>
<feature type="compositionally biased region" description="Pro residues" evidence="1">
    <location>
        <begin position="92"/>
        <end position="111"/>
    </location>
</feature>
<dbReference type="PANTHER" id="PTHR37423:SF2">
    <property type="entry name" value="MEMBRANE-BOUND LYTIC MUREIN TRANSGLYCOSYLASE C"/>
    <property type="match status" value="1"/>
</dbReference>
<dbReference type="AlphaFoldDB" id="A0A1C6T6J8"/>
<sequence>MRRRIGRVSAAVVAGLLLAGGIAGCGGEDRVPREVAAPAGLPTELPAEAPADQPSEAPPAVEGMGAAPSATASRTAKPTTKPKPTRTVAGPLPTPKPPTETRVPPPPPKPAPSGCEPTYKGTQATRSQVKAALGDAAAKTYWPTSAPDIKIPLTLLKATAWQESGWQSNIIACDGGIGLMQVMPATADWMNQRFGQSYDINDYQDNAYLGANYLAWLTKYIGDMYFESDYRLDASLCTDELNSCLLNAIISAYNYGHGAVAQEGEPLAIPNPQYVRNVRALMTECVCLSY</sequence>
<feature type="compositionally biased region" description="Low complexity" evidence="1">
    <location>
        <begin position="66"/>
        <end position="79"/>
    </location>
</feature>
<proteinExistence type="predicted"/>
<dbReference type="SUPFAM" id="SSF53955">
    <property type="entry name" value="Lysozyme-like"/>
    <property type="match status" value="1"/>
</dbReference>
<reference evidence="4" key="1">
    <citation type="submission" date="2016-06" db="EMBL/GenBank/DDBJ databases">
        <authorList>
            <person name="Varghese N."/>
            <person name="Submissions Spin"/>
        </authorList>
    </citation>
    <scope>NUCLEOTIDE SEQUENCE [LARGE SCALE GENOMIC DNA]</scope>
    <source>
        <strain evidence="4">DSM 45431</strain>
    </source>
</reference>
<name>A0A1C6T6J8_9ACTN</name>
<dbReference type="PANTHER" id="PTHR37423">
    <property type="entry name" value="SOLUBLE LYTIC MUREIN TRANSGLYCOSYLASE-RELATED"/>
    <property type="match status" value="1"/>
</dbReference>
<feature type="region of interest" description="Disordered" evidence="1">
    <location>
        <begin position="33"/>
        <end position="121"/>
    </location>
</feature>
<organism evidence="3 4">
    <name type="scientific">Micromonospora rhizosphaerae</name>
    <dbReference type="NCBI Taxonomy" id="568872"/>
    <lineage>
        <taxon>Bacteria</taxon>
        <taxon>Bacillati</taxon>
        <taxon>Actinomycetota</taxon>
        <taxon>Actinomycetes</taxon>
        <taxon>Micromonosporales</taxon>
        <taxon>Micromonosporaceae</taxon>
        <taxon>Micromonospora</taxon>
    </lineage>
</organism>
<dbReference type="Gene3D" id="1.10.530.10">
    <property type="match status" value="1"/>
</dbReference>
<dbReference type="Pfam" id="PF01464">
    <property type="entry name" value="SLT"/>
    <property type="match status" value="1"/>
</dbReference>